<evidence type="ECO:0000256" key="6">
    <source>
        <dbReference type="ARBA" id="ARBA00022833"/>
    </source>
</evidence>
<proteinExistence type="inferred from homology"/>
<keyword evidence="6 13" id="KW-0862">Zinc</keyword>
<dbReference type="CDD" id="cd01286">
    <property type="entry name" value="deoxycytidylate_deaminase"/>
    <property type="match status" value="1"/>
</dbReference>
<dbReference type="Gene3D" id="3.40.140.10">
    <property type="entry name" value="Cytidine Deaminase, domain 2"/>
    <property type="match status" value="1"/>
</dbReference>
<comment type="cofactor">
    <cofactor evidence="1 13">
        <name>Zn(2+)</name>
        <dbReference type="ChEBI" id="CHEBI:29105"/>
    </cofactor>
</comment>
<dbReference type="EC" id="3.5.4.12" evidence="8"/>
<sequence length="177" mass="19905">MSDCNENECVVESETLSYRKDTLSWDDFFMAAAFLAAERSKDPVTQVGACIVNDDKKIVGLGYNGMPTGCHDSVFPWGKNDGLDNKKLYVCHAEMNAVLNKNTVDVKGCKIYVALFPCNECAKIIIQSGIKEVIYMSDKYDYKMETNAAKKMFNAAGVTYRQHVPKKEEILITFKKQ</sequence>
<name>A0A8I6S5R5_CIMLE</name>
<dbReference type="GO" id="GO:0006220">
    <property type="term" value="P:pyrimidine nucleotide metabolic process"/>
    <property type="evidence" value="ECO:0007669"/>
    <property type="project" value="InterPro"/>
</dbReference>
<feature type="binding site" evidence="13">
    <location>
        <position position="92"/>
    </location>
    <ligand>
        <name>Zn(2+)</name>
        <dbReference type="ChEBI" id="CHEBI:29105"/>
        <note>catalytic</note>
    </ligand>
</feature>
<dbReference type="PANTHER" id="PTHR11086:SF18">
    <property type="entry name" value="DEOXYCYTIDYLATE DEAMINASE"/>
    <property type="match status" value="1"/>
</dbReference>
<keyword evidence="5" id="KW-0378">Hydrolase</keyword>
<evidence type="ECO:0000256" key="5">
    <source>
        <dbReference type="ARBA" id="ARBA00022801"/>
    </source>
</evidence>
<dbReference type="GO" id="GO:0009165">
    <property type="term" value="P:nucleotide biosynthetic process"/>
    <property type="evidence" value="ECO:0007669"/>
    <property type="project" value="UniProtKB-KW"/>
</dbReference>
<evidence type="ECO:0000256" key="12">
    <source>
        <dbReference type="PIRSR" id="PIRSR006019-1"/>
    </source>
</evidence>
<dbReference type="GO" id="GO:0005737">
    <property type="term" value="C:cytoplasm"/>
    <property type="evidence" value="ECO:0007669"/>
    <property type="project" value="TreeGrafter"/>
</dbReference>
<evidence type="ECO:0000256" key="1">
    <source>
        <dbReference type="ARBA" id="ARBA00001947"/>
    </source>
</evidence>
<dbReference type="GO" id="GO:0008270">
    <property type="term" value="F:zinc ion binding"/>
    <property type="evidence" value="ECO:0007669"/>
    <property type="project" value="InterPro"/>
</dbReference>
<evidence type="ECO:0000256" key="7">
    <source>
        <dbReference type="ARBA" id="ARBA00037036"/>
    </source>
</evidence>
<dbReference type="OMA" id="HCEEVGC"/>
<keyword evidence="4" id="KW-0545">Nucleotide biosynthesis</keyword>
<dbReference type="SUPFAM" id="SSF53927">
    <property type="entry name" value="Cytidine deaminase-like"/>
    <property type="match status" value="1"/>
</dbReference>
<evidence type="ECO:0000256" key="8">
    <source>
        <dbReference type="ARBA" id="ARBA00038938"/>
    </source>
</evidence>
<comment type="function">
    <text evidence="7">Supplies the nucleotide substrate for thymidylate synthetase.</text>
</comment>
<dbReference type="Proteomes" id="UP000494040">
    <property type="component" value="Unassembled WGS sequence"/>
</dbReference>
<evidence type="ECO:0000256" key="11">
    <source>
        <dbReference type="ARBA" id="ARBA00071625"/>
    </source>
</evidence>
<feature type="binding site" evidence="13">
    <location>
        <position position="118"/>
    </location>
    <ligand>
        <name>Zn(2+)</name>
        <dbReference type="ChEBI" id="CHEBI:29105"/>
        <note>catalytic</note>
    </ligand>
</feature>
<protein>
    <recommendedName>
        <fullName evidence="11">Probable deoxycytidylate deaminase</fullName>
        <ecNumber evidence="8">3.5.4.12</ecNumber>
    </recommendedName>
    <alternativeName>
        <fullName evidence="9">dCMP deaminase</fullName>
    </alternativeName>
</protein>
<evidence type="ECO:0000313" key="15">
    <source>
        <dbReference type="EnsemblMetazoa" id="XP_014259215.1"/>
    </source>
</evidence>
<evidence type="ECO:0000256" key="2">
    <source>
        <dbReference type="ARBA" id="ARBA00006576"/>
    </source>
</evidence>
<organism evidence="15 16">
    <name type="scientific">Cimex lectularius</name>
    <name type="common">Bed bug</name>
    <name type="synonym">Acanthia lectularia</name>
    <dbReference type="NCBI Taxonomy" id="79782"/>
    <lineage>
        <taxon>Eukaryota</taxon>
        <taxon>Metazoa</taxon>
        <taxon>Ecdysozoa</taxon>
        <taxon>Arthropoda</taxon>
        <taxon>Hexapoda</taxon>
        <taxon>Insecta</taxon>
        <taxon>Pterygota</taxon>
        <taxon>Neoptera</taxon>
        <taxon>Paraneoptera</taxon>
        <taxon>Hemiptera</taxon>
        <taxon>Heteroptera</taxon>
        <taxon>Panheteroptera</taxon>
        <taxon>Cimicomorpha</taxon>
        <taxon>Cimicidae</taxon>
        <taxon>Cimex</taxon>
    </lineage>
</organism>
<dbReference type="GeneID" id="106672361"/>
<dbReference type="Pfam" id="PF00383">
    <property type="entry name" value="dCMP_cyt_deam_1"/>
    <property type="match status" value="1"/>
</dbReference>
<dbReference type="OrthoDB" id="6710946at2759"/>
<dbReference type="InterPro" id="IPR016192">
    <property type="entry name" value="APOBEC/CMP_deaminase_Zn-bd"/>
</dbReference>
<dbReference type="PROSITE" id="PS51747">
    <property type="entry name" value="CYT_DCMP_DEAMINASES_2"/>
    <property type="match status" value="1"/>
</dbReference>
<dbReference type="InterPro" id="IPR035105">
    <property type="entry name" value="Deoxycytidylate_deaminase_dom"/>
</dbReference>
<dbReference type="PANTHER" id="PTHR11086">
    <property type="entry name" value="DEOXYCYTIDYLATE DEAMINASE-RELATED"/>
    <property type="match status" value="1"/>
</dbReference>
<evidence type="ECO:0000259" key="14">
    <source>
        <dbReference type="PROSITE" id="PS51747"/>
    </source>
</evidence>
<dbReference type="FunFam" id="3.40.140.10:FF:000021">
    <property type="entry name" value="Deoxycytidylate deaminase"/>
    <property type="match status" value="1"/>
</dbReference>
<keyword evidence="16" id="KW-1185">Reference proteome</keyword>
<dbReference type="KEGG" id="clec:106672361"/>
<dbReference type="EnsemblMetazoa" id="XM_014403729.2">
    <property type="protein sequence ID" value="XP_014259215.1"/>
    <property type="gene ID" value="LOC106672361"/>
</dbReference>
<dbReference type="PIRSF" id="PIRSF006019">
    <property type="entry name" value="dCMP_deaminase"/>
    <property type="match status" value="1"/>
</dbReference>
<evidence type="ECO:0000256" key="10">
    <source>
        <dbReference type="ARBA" id="ARBA00052978"/>
    </source>
</evidence>
<feature type="binding site" evidence="13">
    <location>
        <position position="121"/>
    </location>
    <ligand>
        <name>Zn(2+)</name>
        <dbReference type="ChEBI" id="CHEBI:29105"/>
        <note>catalytic</note>
    </ligand>
</feature>
<dbReference type="InterPro" id="IPR015517">
    <property type="entry name" value="dCMP_deaminase-rel"/>
</dbReference>
<dbReference type="AlphaFoldDB" id="A0A8I6S5R5"/>
<feature type="active site" description="Proton donor" evidence="12">
    <location>
        <position position="94"/>
    </location>
</feature>
<dbReference type="RefSeq" id="XP_014259215.1">
    <property type="nucleotide sequence ID" value="XM_014403729.2"/>
</dbReference>
<evidence type="ECO:0000256" key="13">
    <source>
        <dbReference type="PIRSR" id="PIRSR006019-2"/>
    </source>
</evidence>
<accession>A0A8I6S5R5</accession>
<reference evidence="15" key="1">
    <citation type="submission" date="2022-01" db="UniProtKB">
        <authorList>
            <consortium name="EnsemblMetazoa"/>
        </authorList>
    </citation>
    <scope>IDENTIFICATION</scope>
</reference>
<evidence type="ECO:0000313" key="16">
    <source>
        <dbReference type="Proteomes" id="UP000494040"/>
    </source>
</evidence>
<evidence type="ECO:0000256" key="3">
    <source>
        <dbReference type="ARBA" id="ARBA00022723"/>
    </source>
</evidence>
<comment type="similarity">
    <text evidence="2">Belongs to the cytidine and deoxycytidylate deaminase family.</text>
</comment>
<dbReference type="InterPro" id="IPR016193">
    <property type="entry name" value="Cytidine_deaminase-like"/>
</dbReference>
<evidence type="ECO:0000256" key="9">
    <source>
        <dbReference type="ARBA" id="ARBA00041763"/>
    </source>
</evidence>
<dbReference type="GO" id="GO:0004132">
    <property type="term" value="F:dCMP deaminase activity"/>
    <property type="evidence" value="ECO:0007669"/>
    <property type="project" value="UniProtKB-EC"/>
</dbReference>
<dbReference type="InterPro" id="IPR016473">
    <property type="entry name" value="dCMP_deaminase"/>
</dbReference>
<comment type="catalytic activity">
    <reaction evidence="10">
        <text>dCMP + H2O + H(+) = dUMP + NH4(+)</text>
        <dbReference type="Rhea" id="RHEA:22924"/>
        <dbReference type="ChEBI" id="CHEBI:15377"/>
        <dbReference type="ChEBI" id="CHEBI:15378"/>
        <dbReference type="ChEBI" id="CHEBI:28938"/>
        <dbReference type="ChEBI" id="CHEBI:57566"/>
        <dbReference type="ChEBI" id="CHEBI:246422"/>
        <dbReference type="EC" id="3.5.4.12"/>
    </reaction>
</comment>
<feature type="domain" description="CMP/dCMP-type deaminase" evidence="14">
    <location>
        <begin position="24"/>
        <end position="160"/>
    </location>
</feature>
<evidence type="ECO:0000256" key="4">
    <source>
        <dbReference type="ARBA" id="ARBA00022727"/>
    </source>
</evidence>
<dbReference type="PROSITE" id="PS00903">
    <property type="entry name" value="CYT_DCMP_DEAMINASES_1"/>
    <property type="match status" value="1"/>
</dbReference>
<keyword evidence="3 13" id="KW-0479">Metal-binding</keyword>
<dbReference type="InterPro" id="IPR002125">
    <property type="entry name" value="CMP_dCMP_dom"/>
</dbReference>